<dbReference type="Proteomes" id="UP000001861">
    <property type="component" value="Unassembled WGS sequence"/>
</dbReference>
<keyword evidence="8" id="KW-1185">Reference proteome</keyword>
<sequence length="356" mass="39453">MLADYNPDRNSASFLDVPRYNGASPGPSTPSTPLSPVGSATGLSLMVNYIPSKFGSTLSSRKAYRNGAGQGPAVPKQGGGLAAFKSNENRIGGKDLRWTKFKWVLFFSNLLLTLYSLGAMIIILLTWFNVFEKSEIIRFGNHTELALSTTAAVLGLVTSLIGWAGILLNNRAFLAVYCLLTWITFIFIVAPGYLTFRKQNYSLEGKVNEQWSRRLGPVARMRIQSQLHCCGYFSPYVEATVTQTCYSRSVLPGCKKPYLDYQRHILGVFWKIAFSIVPAHLLVMIAALLCSNHVTYRFGKGMMPEAYRLNPDSMAVIMDQYAAQLAEQYGPEVANKVLEKSRSTMSLSTAYNSSPR</sequence>
<dbReference type="VEuPathDB" id="FungiDB:CC1G_11420"/>
<comment type="subcellular location">
    <subcellularLocation>
        <location evidence="1">Membrane</location>
        <topology evidence="1">Multi-pass membrane protein</topology>
    </subcellularLocation>
</comment>
<evidence type="ECO:0000256" key="2">
    <source>
        <dbReference type="ARBA" id="ARBA00022692"/>
    </source>
</evidence>
<dbReference type="eggNOG" id="ENOG502S28M">
    <property type="taxonomic scope" value="Eukaryota"/>
</dbReference>
<reference evidence="7 8" key="1">
    <citation type="journal article" date="2010" name="Proc. Natl. Acad. Sci. U.S.A.">
        <title>Insights into evolution of multicellular fungi from the assembled chromosomes of the mushroom Coprinopsis cinerea (Coprinus cinereus).</title>
        <authorList>
            <person name="Stajich J.E."/>
            <person name="Wilke S.K."/>
            <person name="Ahren D."/>
            <person name="Au C.H."/>
            <person name="Birren B.W."/>
            <person name="Borodovsky M."/>
            <person name="Burns C."/>
            <person name="Canback B."/>
            <person name="Casselton L.A."/>
            <person name="Cheng C.K."/>
            <person name="Deng J."/>
            <person name="Dietrich F.S."/>
            <person name="Fargo D.C."/>
            <person name="Farman M.L."/>
            <person name="Gathman A.C."/>
            <person name="Goldberg J."/>
            <person name="Guigo R."/>
            <person name="Hoegger P.J."/>
            <person name="Hooker J.B."/>
            <person name="Huggins A."/>
            <person name="James T.Y."/>
            <person name="Kamada T."/>
            <person name="Kilaru S."/>
            <person name="Kodira C."/>
            <person name="Kues U."/>
            <person name="Kupfer D."/>
            <person name="Kwan H.S."/>
            <person name="Lomsadze A."/>
            <person name="Li W."/>
            <person name="Lilly W.W."/>
            <person name="Ma L.J."/>
            <person name="Mackey A.J."/>
            <person name="Manning G."/>
            <person name="Martin F."/>
            <person name="Muraguchi H."/>
            <person name="Natvig D.O."/>
            <person name="Palmerini H."/>
            <person name="Ramesh M.A."/>
            <person name="Rehmeyer C.J."/>
            <person name="Roe B.A."/>
            <person name="Shenoy N."/>
            <person name="Stanke M."/>
            <person name="Ter-Hovhannisyan V."/>
            <person name="Tunlid A."/>
            <person name="Velagapudi R."/>
            <person name="Vision T.J."/>
            <person name="Zeng Q."/>
            <person name="Zolan M.E."/>
            <person name="Pukkila P.J."/>
        </authorList>
    </citation>
    <scope>NUCLEOTIDE SEQUENCE [LARGE SCALE GENOMIC DNA]</scope>
    <source>
        <strain evidence="8">Okayama-7 / 130 / ATCC MYA-4618 / FGSC 9003</strain>
    </source>
</reference>
<evidence type="ECO:0000313" key="7">
    <source>
        <dbReference type="EMBL" id="EAU92135.1"/>
    </source>
</evidence>
<organism evidence="7 8">
    <name type="scientific">Coprinopsis cinerea (strain Okayama-7 / 130 / ATCC MYA-4618 / FGSC 9003)</name>
    <name type="common">Inky cap fungus</name>
    <name type="synonym">Hormographiella aspergillata</name>
    <dbReference type="NCBI Taxonomy" id="240176"/>
    <lineage>
        <taxon>Eukaryota</taxon>
        <taxon>Fungi</taxon>
        <taxon>Dikarya</taxon>
        <taxon>Basidiomycota</taxon>
        <taxon>Agaricomycotina</taxon>
        <taxon>Agaricomycetes</taxon>
        <taxon>Agaricomycetidae</taxon>
        <taxon>Agaricales</taxon>
        <taxon>Agaricineae</taxon>
        <taxon>Psathyrellaceae</taxon>
        <taxon>Coprinopsis</taxon>
    </lineage>
</organism>
<comment type="caution">
    <text evidence="7">The sequence shown here is derived from an EMBL/GenBank/DDBJ whole genome shotgun (WGS) entry which is preliminary data.</text>
</comment>
<dbReference type="AlphaFoldDB" id="A8N489"/>
<dbReference type="OrthoDB" id="2156690at2759"/>
<dbReference type="Pfam" id="PF00335">
    <property type="entry name" value="Tetraspanin"/>
    <property type="match status" value="1"/>
</dbReference>
<feature type="transmembrane region" description="Helical" evidence="6">
    <location>
        <begin position="103"/>
        <end position="125"/>
    </location>
</feature>
<keyword evidence="4 6" id="KW-0472">Membrane</keyword>
<evidence type="ECO:0000256" key="4">
    <source>
        <dbReference type="ARBA" id="ARBA00023136"/>
    </source>
</evidence>
<feature type="transmembrane region" description="Helical" evidence="6">
    <location>
        <begin position="174"/>
        <end position="194"/>
    </location>
</feature>
<dbReference type="EMBL" id="AACS02000001">
    <property type="protein sequence ID" value="EAU92135.1"/>
    <property type="molecule type" value="Genomic_DNA"/>
</dbReference>
<dbReference type="GeneID" id="6006117"/>
<feature type="region of interest" description="Disordered" evidence="5">
    <location>
        <begin position="1"/>
        <end position="36"/>
    </location>
</feature>
<dbReference type="OMA" id="WTLFFAN"/>
<name>A8N489_COPC7</name>
<evidence type="ECO:0000313" key="8">
    <source>
        <dbReference type="Proteomes" id="UP000001861"/>
    </source>
</evidence>
<dbReference type="KEGG" id="cci:CC1G_11420"/>
<keyword evidence="3 6" id="KW-1133">Transmembrane helix</keyword>
<evidence type="ECO:0000256" key="1">
    <source>
        <dbReference type="ARBA" id="ARBA00004141"/>
    </source>
</evidence>
<evidence type="ECO:0000256" key="3">
    <source>
        <dbReference type="ARBA" id="ARBA00022989"/>
    </source>
</evidence>
<evidence type="ECO:0000256" key="6">
    <source>
        <dbReference type="SAM" id="Phobius"/>
    </source>
</evidence>
<keyword evidence="2 6" id="KW-0812">Transmembrane</keyword>
<feature type="transmembrane region" description="Helical" evidence="6">
    <location>
        <begin position="145"/>
        <end position="167"/>
    </location>
</feature>
<protein>
    <submittedName>
        <fullName evidence="7">Tetraspanin Tsp2</fullName>
    </submittedName>
</protein>
<dbReference type="InterPro" id="IPR018499">
    <property type="entry name" value="Tetraspanin/Peripherin"/>
</dbReference>
<dbReference type="GO" id="GO:0016020">
    <property type="term" value="C:membrane"/>
    <property type="evidence" value="ECO:0007669"/>
    <property type="project" value="UniProtKB-SubCell"/>
</dbReference>
<dbReference type="STRING" id="240176.A8N489"/>
<gene>
    <name evidence="7" type="ORF">CC1G_11420</name>
</gene>
<accession>A8N489</accession>
<feature type="transmembrane region" description="Helical" evidence="6">
    <location>
        <begin position="268"/>
        <end position="290"/>
    </location>
</feature>
<dbReference type="InParanoid" id="A8N489"/>
<dbReference type="RefSeq" id="XP_001829684.1">
    <property type="nucleotide sequence ID" value="XM_001829632.2"/>
</dbReference>
<feature type="compositionally biased region" description="Low complexity" evidence="5">
    <location>
        <begin position="24"/>
        <end position="36"/>
    </location>
</feature>
<evidence type="ECO:0000256" key="5">
    <source>
        <dbReference type="SAM" id="MobiDB-lite"/>
    </source>
</evidence>
<proteinExistence type="predicted"/>